<dbReference type="Proteomes" id="UP000814207">
    <property type="component" value="Unassembled WGS sequence"/>
</dbReference>
<gene>
    <name evidence="1" type="ORF">GIW73_21990</name>
</gene>
<sequence>MSEELSWVTWWAFPWRNAHIDWLTQTGFVETPALSRSHHRRVSSLFGIEPGLPPASSSALLQLVLSTAQQRDLVLILVNEVYNTPHDKRLSQDQLLWCQRLAKALPPGPVSARIDEPLHYLRAWVSPAIWQRLRLGFARPRVLELEQHPKPADTHGRLDTLWQATIWRAASATVNGAPHAPQE</sequence>
<evidence type="ECO:0000313" key="1">
    <source>
        <dbReference type="EMBL" id="MCF5065610.1"/>
    </source>
</evidence>
<feature type="non-terminal residue" evidence="1">
    <location>
        <position position="183"/>
    </location>
</feature>
<dbReference type="EMBL" id="WKEU01000127">
    <property type="protein sequence ID" value="MCF5065610.1"/>
    <property type="molecule type" value="Genomic_DNA"/>
</dbReference>
<protein>
    <submittedName>
        <fullName evidence="1">Type III secretion protein</fullName>
    </submittedName>
</protein>
<reference evidence="1" key="1">
    <citation type="submission" date="2019-11" db="EMBL/GenBank/DDBJ databases">
        <title>Epiphytic Pseudomonas syringae from cherry orchards.</title>
        <authorList>
            <person name="Hulin M.T."/>
        </authorList>
    </citation>
    <scope>NUCLEOTIDE SEQUENCE</scope>
    <source>
        <strain evidence="1">PA-6-9A</strain>
    </source>
</reference>
<organism evidence="1 2">
    <name type="scientific">Pseudomonas syringae</name>
    <dbReference type="NCBI Taxonomy" id="317"/>
    <lineage>
        <taxon>Bacteria</taxon>
        <taxon>Pseudomonadati</taxon>
        <taxon>Pseudomonadota</taxon>
        <taxon>Gammaproteobacteria</taxon>
        <taxon>Pseudomonadales</taxon>
        <taxon>Pseudomonadaceae</taxon>
        <taxon>Pseudomonas</taxon>
    </lineage>
</organism>
<name>A0A9Q3X6A4_PSESX</name>
<comment type="caution">
    <text evidence="1">The sequence shown here is derived from an EMBL/GenBank/DDBJ whole genome shotgun (WGS) entry which is preliminary data.</text>
</comment>
<dbReference type="AlphaFoldDB" id="A0A9Q3X6A4"/>
<proteinExistence type="predicted"/>
<evidence type="ECO:0000313" key="2">
    <source>
        <dbReference type="Proteomes" id="UP000814207"/>
    </source>
</evidence>
<accession>A0A9Q3X6A4</accession>